<name>A0A679IU83_9HYPH</name>
<organism evidence="1">
    <name type="scientific">Methylobacterium bullatum</name>
    <dbReference type="NCBI Taxonomy" id="570505"/>
    <lineage>
        <taxon>Bacteria</taxon>
        <taxon>Pseudomonadati</taxon>
        <taxon>Pseudomonadota</taxon>
        <taxon>Alphaproteobacteria</taxon>
        <taxon>Hyphomicrobiales</taxon>
        <taxon>Methylobacteriaceae</taxon>
        <taxon>Methylobacterium</taxon>
    </lineage>
</organism>
<accession>A0A679IU83</accession>
<gene>
    <name evidence="1" type="ORF">MBUL_02520</name>
</gene>
<dbReference type="AlphaFoldDB" id="A0A679IU83"/>
<evidence type="ECO:0000313" key="1">
    <source>
        <dbReference type="EMBL" id="CAA2104074.1"/>
    </source>
</evidence>
<sequence>MPVIAERRESIVAEGAAGLASLPSPGFDV</sequence>
<reference evidence="1" key="1">
    <citation type="submission" date="2019-12" db="EMBL/GenBank/DDBJ databases">
        <authorList>
            <person name="Cremers G."/>
        </authorList>
    </citation>
    <scope>NUCLEOTIDE SEQUENCE</scope>
    <source>
        <strain evidence="1">Mbul1</strain>
    </source>
</reference>
<dbReference type="EMBL" id="LR743504">
    <property type="protein sequence ID" value="CAA2104074.1"/>
    <property type="molecule type" value="Genomic_DNA"/>
</dbReference>
<protein>
    <submittedName>
        <fullName evidence="1">Uncharacterized protein</fullName>
    </submittedName>
</protein>
<proteinExistence type="predicted"/>